<feature type="compositionally biased region" description="Basic and acidic residues" evidence="5">
    <location>
        <begin position="166"/>
        <end position="195"/>
    </location>
</feature>
<evidence type="ECO:0000256" key="2">
    <source>
        <dbReference type="ARBA" id="ARBA00022771"/>
    </source>
</evidence>
<evidence type="ECO:0000256" key="3">
    <source>
        <dbReference type="ARBA" id="ARBA00022833"/>
    </source>
</evidence>
<feature type="compositionally biased region" description="Low complexity" evidence="5">
    <location>
        <begin position="1"/>
        <end position="18"/>
    </location>
</feature>
<evidence type="ECO:0000256" key="5">
    <source>
        <dbReference type="SAM" id="MobiDB-lite"/>
    </source>
</evidence>
<keyword evidence="1 4" id="KW-0479">Metal-binding</keyword>
<dbReference type="EMBL" id="OW240922">
    <property type="protein sequence ID" value="CAH2321537.1"/>
    <property type="molecule type" value="Genomic_DNA"/>
</dbReference>
<feature type="region of interest" description="Disordered" evidence="5">
    <location>
        <begin position="166"/>
        <end position="231"/>
    </location>
</feature>
<name>A0AAD1WTE8_PELCU</name>
<keyword evidence="8" id="KW-1185">Reference proteome</keyword>
<accession>A0AAD1WTE8</accession>
<feature type="compositionally biased region" description="Low complexity" evidence="5">
    <location>
        <begin position="32"/>
        <end position="45"/>
    </location>
</feature>
<dbReference type="AlphaFoldDB" id="A0AAD1WTE8"/>
<organism evidence="7 8">
    <name type="scientific">Pelobates cultripes</name>
    <name type="common">Western spadefoot toad</name>
    <dbReference type="NCBI Taxonomy" id="61616"/>
    <lineage>
        <taxon>Eukaryota</taxon>
        <taxon>Metazoa</taxon>
        <taxon>Chordata</taxon>
        <taxon>Craniata</taxon>
        <taxon>Vertebrata</taxon>
        <taxon>Euteleostomi</taxon>
        <taxon>Amphibia</taxon>
        <taxon>Batrachia</taxon>
        <taxon>Anura</taxon>
        <taxon>Pelobatoidea</taxon>
        <taxon>Pelobatidae</taxon>
        <taxon>Pelobates</taxon>
    </lineage>
</organism>
<feature type="compositionally biased region" description="Polar residues" evidence="5">
    <location>
        <begin position="59"/>
        <end position="69"/>
    </location>
</feature>
<gene>
    <name evidence="7" type="ORF">PECUL_23A059006</name>
</gene>
<keyword evidence="3 4" id="KW-0862">Zinc</keyword>
<evidence type="ECO:0000313" key="7">
    <source>
        <dbReference type="EMBL" id="CAH2321537.1"/>
    </source>
</evidence>
<dbReference type="InterPro" id="IPR000571">
    <property type="entry name" value="Znf_CCCH"/>
</dbReference>
<proteinExistence type="predicted"/>
<feature type="compositionally biased region" description="Polar residues" evidence="5">
    <location>
        <begin position="205"/>
        <end position="220"/>
    </location>
</feature>
<feature type="region of interest" description="Disordered" evidence="5">
    <location>
        <begin position="1"/>
        <end position="69"/>
    </location>
</feature>
<evidence type="ECO:0000256" key="1">
    <source>
        <dbReference type="ARBA" id="ARBA00022723"/>
    </source>
</evidence>
<dbReference type="Pfam" id="PF25585">
    <property type="entry name" value="zf-CCCH_DUS3L"/>
    <property type="match status" value="1"/>
</dbReference>
<keyword evidence="2 4" id="KW-0863">Zinc-finger</keyword>
<protein>
    <recommendedName>
        <fullName evidence="6">C3H1-type domain-containing protein</fullName>
    </recommendedName>
</protein>
<reference evidence="7" key="1">
    <citation type="submission" date="2022-03" db="EMBL/GenBank/DDBJ databases">
        <authorList>
            <person name="Alioto T."/>
            <person name="Alioto T."/>
            <person name="Gomez Garrido J."/>
        </authorList>
    </citation>
    <scope>NUCLEOTIDE SEQUENCE</scope>
</reference>
<dbReference type="Proteomes" id="UP001295444">
    <property type="component" value="Chromosome 11"/>
</dbReference>
<dbReference type="Gene3D" id="4.10.1000.10">
    <property type="entry name" value="Zinc finger, CCCH-type"/>
    <property type="match status" value="1"/>
</dbReference>
<feature type="domain" description="C3H1-type" evidence="6">
    <location>
        <begin position="119"/>
        <end position="147"/>
    </location>
</feature>
<evidence type="ECO:0000259" key="6">
    <source>
        <dbReference type="PROSITE" id="PS50103"/>
    </source>
</evidence>
<dbReference type="InterPro" id="IPR036855">
    <property type="entry name" value="Znf_CCCH_sf"/>
</dbReference>
<sequence>MEPAISSLGLLSGYNSSGSDEDNSTDKPSSHSSTAVNFFSSNASSSDEESEVQNKKEIPQNSVTVNSPLPTVRLPAPLLGRQVVAGPGGVFSSTFREEQEAQLNVLEQHVKLSDSNWMKRGRGVCLAYQKDGRCRYGTKCRYSHDSDLMQPGTQLVNKGSEHNLLREDGGWMHREENVEGNEGKESELDRDEKQSQRGKRKKPGLSNTLIPPKKSMQNYKEQLAAERPWDL</sequence>
<dbReference type="SUPFAM" id="SSF90229">
    <property type="entry name" value="CCCH zinc finger"/>
    <property type="match status" value="1"/>
</dbReference>
<dbReference type="GO" id="GO:0008270">
    <property type="term" value="F:zinc ion binding"/>
    <property type="evidence" value="ECO:0007669"/>
    <property type="project" value="UniProtKB-KW"/>
</dbReference>
<evidence type="ECO:0000256" key="4">
    <source>
        <dbReference type="PROSITE-ProRule" id="PRU00723"/>
    </source>
</evidence>
<feature type="zinc finger region" description="C3H1-type" evidence="4">
    <location>
        <begin position="119"/>
        <end position="147"/>
    </location>
</feature>
<evidence type="ECO:0000313" key="8">
    <source>
        <dbReference type="Proteomes" id="UP001295444"/>
    </source>
</evidence>
<dbReference type="PROSITE" id="PS50103">
    <property type="entry name" value="ZF_C3H1"/>
    <property type="match status" value="1"/>
</dbReference>